<dbReference type="InterPro" id="IPR046348">
    <property type="entry name" value="SIS_dom_sf"/>
</dbReference>
<keyword evidence="1" id="KW-0805">Transcription regulation</keyword>
<dbReference type="InterPro" id="IPR009057">
    <property type="entry name" value="Homeodomain-like_sf"/>
</dbReference>
<keyword evidence="3" id="KW-0804">Transcription</keyword>
<dbReference type="GO" id="GO:0097367">
    <property type="term" value="F:carbohydrate derivative binding"/>
    <property type="evidence" value="ECO:0007669"/>
    <property type="project" value="InterPro"/>
</dbReference>
<dbReference type="InterPro" id="IPR000281">
    <property type="entry name" value="HTH_RpiR"/>
</dbReference>
<feature type="domain" description="HTH rpiR-type" evidence="4">
    <location>
        <begin position="1"/>
        <end position="77"/>
    </location>
</feature>
<dbReference type="InterPro" id="IPR035472">
    <property type="entry name" value="RpiR-like_SIS"/>
</dbReference>
<gene>
    <name evidence="6" type="ORF">C9J01_24155</name>
</gene>
<evidence type="ECO:0000313" key="6">
    <source>
        <dbReference type="EMBL" id="PSW08267.1"/>
    </source>
</evidence>
<organism evidence="6 7">
    <name type="scientific">Photobacterium rosenbergii</name>
    <dbReference type="NCBI Taxonomy" id="294936"/>
    <lineage>
        <taxon>Bacteria</taxon>
        <taxon>Pseudomonadati</taxon>
        <taxon>Pseudomonadota</taxon>
        <taxon>Gammaproteobacteria</taxon>
        <taxon>Vibrionales</taxon>
        <taxon>Vibrionaceae</taxon>
        <taxon>Photobacterium</taxon>
    </lineage>
</organism>
<dbReference type="PROSITE" id="PS51464">
    <property type="entry name" value="SIS"/>
    <property type="match status" value="1"/>
</dbReference>
<name>A0A2T3N6C0_9GAMM</name>
<dbReference type="PANTHER" id="PTHR30514">
    <property type="entry name" value="GLUCOKINASE"/>
    <property type="match status" value="1"/>
</dbReference>
<dbReference type="SUPFAM" id="SSF53697">
    <property type="entry name" value="SIS domain"/>
    <property type="match status" value="1"/>
</dbReference>
<dbReference type="GO" id="GO:1901135">
    <property type="term" value="P:carbohydrate derivative metabolic process"/>
    <property type="evidence" value="ECO:0007669"/>
    <property type="project" value="InterPro"/>
</dbReference>
<dbReference type="AlphaFoldDB" id="A0A2T3N6C0"/>
<dbReference type="OrthoDB" id="3684496at2"/>
<dbReference type="Pfam" id="PF01418">
    <property type="entry name" value="HTH_6"/>
    <property type="match status" value="1"/>
</dbReference>
<comment type="caution">
    <text evidence="6">The sequence shown here is derived from an EMBL/GenBank/DDBJ whole genome shotgun (WGS) entry which is preliminary data.</text>
</comment>
<dbReference type="Proteomes" id="UP000241346">
    <property type="component" value="Unassembled WGS sequence"/>
</dbReference>
<evidence type="ECO:0000259" key="5">
    <source>
        <dbReference type="PROSITE" id="PS51464"/>
    </source>
</evidence>
<dbReference type="PANTHER" id="PTHR30514:SF17">
    <property type="entry name" value="HTH-TYPE TRANSCRIPTIONAL REGULATOR MURR"/>
    <property type="match status" value="1"/>
</dbReference>
<evidence type="ECO:0000256" key="1">
    <source>
        <dbReference type="ARBA" id="ARBA00023015"/>
    </source>
</evidence>
<proteinExistence type="predicted"/>
<evidence type="ECO:0000256" key="2">
    <source>
        <dbReference type="ARBA" id="ARBA00023125"/>
    </source>
</evidence>
<dbReference type="GO" id="GO:0003677">
    <property type="term" value="F:DNA binding"/>
    <property type="evidence" value="ECO:0007669"/>
    <property type="project" value="UniProtKB-KW"/>
</dbReference>
<dbReference type="InterPro" id="IPR047640">
    <property type="entry name" value="RpiR-like"/>
</dbReference>
<evidence type="ECO:0000259" key="4">
    <source>
        <dbReference type="PROSITE" id="PS51071"/>
    </source>
</evidence>
<dbReference type="SUPFAM" id="SSF46689">
    <property type="entry name" value="Homeodomain-like"/>
    <property type="match status" value="1"/>
</dbReference>
<dbReference type="InterPro" id="IPR036388">
    <property type="entry name" value="WH-like_DNA-bd_sf"/>
</dbReference>
<dbReference type="Gene3D" id="3.40.50.10490">
    <property type="entry name" value="Glucose-6-phosphate isomerase like protein, domain 1"/>
    <property type="match status" value="1"/>
</dbReference>
<accession>A0A2T3N6C0</accession>
<protein>
    <submittedName>
        <fullName evidence="6">XRE family transcriptional regulator</fullName>
    </submittedName>
</protein>
<dbReference type="Gene3D" id="1.10.10.10">
    <property type="entry name" value="Winged helix-like DNA-binding domain superfamily/Winged helix DNA-binding domain"/>
    <property type="match status" value="1"/>
</dbReference>
<sequence length="282" mass="30344">MAIIAKISNQFDRLSNNEQKIAQVILDAPESVVGLSSSAFAEQASVSQSSIIKLAQKLGFKGFPALKQALNEELTRKKVLEVSGTLHGDIQQNDTAKVMAQKLSQSKLSAIVETTNALDYENLDQAVTVLNKANKVHLVGLGGSAIVMKDLSYKLMKIGITALCELDSHVQITIAQTLNANDAMVVCSFTGNRKEVVIAAEIAKQRGATLIAITGLNDSPIRRMADIQLDTIADETQARTSAIYSRTAQNCITDLLFMALIQTRNEEAIALIDSASNAISQL</sequence>
<dbReference type="RefSeq" id="WP_107300678.1">
    <property type="nucleotide sequence ID" value="NZ_PYMB01000022.1"/>
</dbReference>
<reference evidence="6 7" key="1">
    <citation type="submission" date="2018-03" db="EMBL/GenBank/DDBJ databases">
        <title>Whole genome sequencing of Histamine producing bacteria.</title>
        <authorList>
            <person name="Butler K."/>
        </authorList>
    </citation>
    <scope>NUCLEOTIDE SEQUENCE [LARGE SCALE GENOMIC DNA]</scope>
    <source>
        <strain evidence="6 7">DSM 19138</strain>
    </source>
</reference>
<dbReference type="PROSITE" id="PS51071">
    <property type="entry name" value="HTH_RPIR"/>
    <property type="match status" value="1"/>
</dbReference>
<dbReference type="InterPro" id="IPR001347">
    <property type="entry name" value="SIS_dom"/>
</dbReference>
<evidence type="ECO:0000313" key="7">
    <source>
        <dbReference type="Proteomes" id="UP000241346"/>
    </source>
</evidence>
<evidence type="ECO:0000256" key="3">
    <source>
        <dbReference type="ARBA" id="ARBA00023163"/>
    </source>
</evidence>
<feature type="domain" description="SIS" evidence="5">
    <location>
        <begin position="126"/>
        <end position="266"/>
    </location>
</feature>
<dbReference type="GO" id="GO:0003700">
    <property type="term" value="F:DNA-binding transcription factor activity"/>
    <property type="evidence" value="ECO:0007669"/>
    <property type="project" value="InterPro"/>
</dbReference>
<dbReference type="Pfam" id="PF01380">
    <property type="entry name" value="SIS"/>
    <property type="match status" value="1"/>
</dbReference>
<keyword evidence="2" id="KW-0238">DNA-binding</keyword>
<dbReference type="CDD" id="cd05013">
    <property type="entry name" value="SIS_RpiR"/>
    <property type="match status" value="1"/>
</dbReference>
<dbReference type="EMBL" id="PYMB01000022">
    <property type="protein sequence ID" value="PSW08267.1"/>
    <property type="molecule type" value="Genomic_DNA"/>
</dbReference>